<dbReference type="PANTHER" id="PTHR11482:SF6">
    <property type="entry name" value="ORNITHINE DECARBOXYLASE 1-RELATED"/>
    <property type="match status" value="1"/>
</dbReference>
<dbReference type="PROSITE" id="PS00879">
    <property type="entry name" value="ODR_DC_2_2"/>
    <property type="match status" value="1"/>
</dbReference>
<feature type="domain" description="Orn/DAP/Arg decarboxylase 2 N-terminal" evidence="12">
    <location>
        <begin position="95"/>
        <end position="364"/>
    </location>
</feature>
<proteinExistence type="inferred from homology"/>
<dbReference type="InterPro" id="IPR029066">
    <property type="entry name" value="PLP-binding_barrel"/>
</dbReference>
<dbReference type="Pfam" id="PF00278">
    <property type="entry name" value="Orn_DAP_Arg_deC"/>
    <property type="match status" value="1"/>
</dbReference>
<dbReference type="EMBL" id="CAKOGP040001858">
    <property type="protein sequence ID" value="CAJ1954113.1"/>
    <property type="molecule type" value="Genomic_DNA"/>
</dbReference>
<sequence>MGRNRGLSFHDVDPHETSGILDEILKESNAYMGGASMGKGLKKAAQHYLDQRFAKVSSTNPMKSILELPGAGLLSADCNSNPNEEPFYIMDIGVLVSQVYQWRRFFPRVEPFYAVKCNPDPVILKTLAILGCNFDCASRSEIRLVEQASRDLSRKPEIVYANPCKAKVHLIEAVCKGFRMVTFDNATEIQKCASISKHIQLILRIATDDRGSRCRFSTKFGAPRYKWKPLLAAAKKYGLSVVGVSFHVGSGCRDASKYELALKDSKEIFDMAEKEFGMKMTILDIGGGFPGETHSLWNPAAEIDHRNIQEEKEGIEADGKEDEDENHFMFFTEIAAEVAPAIDRYFPESSGVRLIAEPGRYFAAAAATLCCSVVSARSSVFDASFEDSPVNDQKAAAAMHDMTRQDEVDVVHRRVRSKEQSDAMSDAAFSHIQDELADYSKLYATQQLAQQEFDVYNDKLNLYEEGFETAVDLLGPPEPHQLTTQLHTVEGMNYPLVAASADLENGDPDKSAMISLVAAGEAAVKGMMLQAVVDTSELQDDYAYYVNDGVYGAFNNLMFDHASVRPRVLRVDPNCDNNKMDAHGDTSSDDEKTVTGELFASTVFGPTCDSIDVIARSALLPKLEVGDWMYFQNMGAYTMAAASSFNGFDPSEVFYVCSVQPEYFDSIIKEISRDKGDEAGEEKKGFR</sequence>
<dbReference type="PANTHER" id="PTHR11482">
    <property type="entry name" value="ARGININE/DIAMINOPIMELATE/ORNITHINE DECARBOXYLASE"/>
    <property type="match status" value="1"/>
</dbReference>
<comment type="cofactor">
    <cofactor evidence="1 9">
        <name>pyridoxal 5'-phosphate</name>
        <dbReference type="ChEBI" id="CHEBI:597326"/>
    </cofactor>
</comment>
<feature type="modified residue" description="N6-(pyridoxal phosphate)lysine" evidence="9">
    <location>
        <position position="116"/>
    </location>
</feature>
<dbReference type="PRINTS" id="PR01179">
    <property type="entry name" value="ODADCRBXLASE"/>
</dbReference>
<evidence type="ECO:0000256" key="2">
    <source>
        <dbReference type="ARBA" id="ARBA00008872"/>
    </source>
</evidence>
<evidence type="ECO:0000256" key="4">
    <source>
        <dbReference type="ARBA" id="ARBA00023239"/>
    </source>
</evidence>
<dbReference type="SUPFAM" id="SSF51419">
    <property type="entry name" value="PLP-binding barrel"/>
    <property type="match status" value="1"/>
</dbReference>
<dbReference type="GO" id="GO:0005737">
    <property type="term" value="C:cytoplasm"/>
    <property type="evidence" value="ECO:0007669"/>
    <property type="project" value="TreeGrafter"/>
</dbReference>
<evidence type="ECO:0000256" key="5">
    <source>
        <dbReference type="ARBA" id="ARBA00034115"/>
    </source>
</evidence>
<comment type="pathway">
    <text evidence="5">Amine and polyamine biosynthesis; putrescine biosynthesis via L-ornithine pathway; putrescine from L-ornithine: step 1/1.</text>
</comment>
<dbReference type="CDD" id="cd00622">
    <property type="entry name" value="PLPDE_III_ODC"/>
    <property type="match status" value="1"/>
</dbReference>
<evidence type="ECO:0000313" key="14">
    <source>
        <dbReference type="Proteomes" id="UP001295423"/>
    </source>
</evidence>
<dbReference type="Proteomes" id="UP001295423">
    <property type="component" value="Unassembled WGS sequence"/>
</dbReference>
<feature type="domain" description="Orn/DAP/Arg decarboxylase 2 C-terminal" evidence="11">
    <location>
        <begin position="526"/>
        <end position="635"/>
    </location>
</feature>
<reference evidence="13" key="1">
    <citation type="submission" date="2023-08" db="EMBL/GenBank/DDBJ databases">
        <authorList>
            <person name="Audoor S."/>
            <person name="Bilcke G."/>
        </authorList>
    </citation>
    <scope>NUCLEOTIDE SEQUENCE</scope>
</reference>
<dbReference type="InterPro" id="IPR022643">
    <property type="entry name" value="De-COase2_C"/>
</dbReference>
<dbReference type="Gene3D" id="3.20.20.10">
    <property type="entry name" value="Alanine racemase"/>
    <property type="match status" value="1"/>
</dbReference>
<feature type="active site" description="Proton donor" evidence="9">
    <location>
        <position position="608"/>
    </location>
</feature>
<dbReference type="PRINTS" id="PR01182">
    <property type="entry name" value="ORNDCRBXLASE"/>
</dbReference>
<dbReference type="GO" id="GO:0033387">
    <property type="term" value="P:putrescine biosynthetic process from arginine, via ornithine"/>
    <property type="evidence" value="ECO:0007669"/>
    <property type="project" value="TreeGrafter"/>
</dbReference>
<dbReference type="InterPro" id="IPR022657">
    <property type="entry name" value="De-COase2_CS"/>
</dbReference>
<comment type="subunit">
    <text evidence="7">Homodimer. Only the dimer is catalytically active, as the active sites are constructed of residues from both monomers.</text>
</comment>
<evidence type="ECO:0000256" key="10">
    <source>
        <dbReference type="RuleBase" id="RU003737"/>
    </source>
</evidence>
<dbReference type="AlphaFoldDB" id="A0AAD2FV48"/>
<dbReference type="InterPro" id="IPR000183">
    <property type="entry name" value="Orn/DAP/Arg_de-COase"/>
</dbReference>
<dbReference type="InterPro" id="IPR009006">
    <property type="entry name" value="Ala_racemase/Decarboxylase_C"/>
</dbReference>
<evidence type="ECO:0000313" key="13">
    <source>
        <dbReference type="EMBL" id="CAJ1954113.1"/>
    </source>
</evidence>
<evidence type="ECO:0000256" key="9">
    <source>
        <dbReference type="PIRSR" id="PIRSR600183-50"/>
    </source>
</evidence>
<protein>
    <recommendedName>
        <fullName evidence="6">ornithine decarboxylase</fullName>
        <ecNumber evidence="6">4.1.1.17</ecNumber>
    </recommendedName>
</protein>
<dbReference type="SUPFAM" id="SSF50621">
    <property type="entry name" value="Alanine racemase C-terminal domain-like"/>
    <property type="match status" value="1"/>
</dbReference>
<gene>
    <name evidence="13" type="ORF">CYCCA115_LOCUS14708</name>
</gene>
<evidence type="ECO:0000256" key="7">
    <source>
        <dbReference type="ARBA" id="ARBA00046672"/>
    </source>
</evidence>
<dbReference type="InterPro" id="IPR022653">
    <property type="entry name" value="De-COase2_pyr-phos_BS"/>
</dbReference>
<keyword evidence="3 9" id="KW-0663">Pyridoxal phosphate</keyword>
<accession>A0AAD2FV48</accession>
<evidence type="ECO:0000256" key="8">
    <source>
        <dbReference type="ARBA" id="ARBA00049127"/>
    </source>
</evidence>
<evidence type="ECO:0000256" key="6">
    <source>
        <dbReference type="ARBA" id="ARBA00034138"/>
    </source>
</evidence>
<comment type="caution">
    <text evidence="13">The sequence shown here is derived from an EMBL/GenBank/DDBJ whole genome shotgun (WGS) entry which is preliminary data.</text>
</comment>
<dbReference type="Gene3D" id="2.40.37.10">
    <property type="entry name" value="Lyase, Ornithine Decarboxylase, Chain A, domain 1"/>
    <property type="match status" value="2"/>
</dbReference>
<dbReference type="PROSITE" id="PS00878">
    <property type="entry name" value="ODR_DC_2_1"/>
    <property type="match status" value="1"/>
</dbReference>
<dbReference type="Pfam" id="PF02784">
    <property type="entry name" value="Orn_Arg_deC_N"/>
    <property type="match status" value="1"/>
</dbReference>
<keyword evidence="14" id="KW-1185">Reference proteome</keyword>
<dbReference type="EC" id="4.1.1.17" evidence="6"/>
<dbReference type="GO" id="GO:0004586">
    <property type="term" value="F:ornithine decarboxylase activity"/>
    <property type="evidence" value="ECO:0007669"/>
    <property type="project" value="UniProtKB-EC"/>
</dbReference>
<evidence type="ECO:0000256" key="1">
    <source>
        <dbReference type="ARBA" id="ARBA00001933"/>
    </source>
</evidence>
<comment type="catalytic activity">
    <reaction evidence="8">
        <text>L-ornithine + H(+) = putrescine + CO2</text>
        <dbReference type="Rhea" id="RHEA:22964"/>
        <dbReference type="ChEBI" id="CHEBI:15378"/>
        <dbReference type="ChEBI" id="CHEBI:16526"/>
        <dbReference type="ChEBI" id="CHEBI:46911"/>
        <dbReference type="ChEBI" id="CHEBI:326268"/>
        <dbReference type="EC" id="4.1.1.17"/>
    </reaction>
</comment>
<dbReference type="InterPro" id="IPR002433">
    <property type="entry name" value="Orn_de-COase"/>
</dbReference>
<evidence type="ECO:0000259" key="11">
    <source>
        <dbReference type="Pfam" id="PF00278"/>
    </source>
</evidence>
<dbReference type="FunFam" id="3.20.20.10:FF:000005">
    <property type="entry name" value="Ornithine decarboxylase"/>
    <property type="match status" value="1"/>
</dbReference>
<evidence type="ECO:0000259" key="12">
    <source>
        <dbReference type="Pfam" id="PF02784"/>
    </source>
</evidence>
<name>A0AAD2FV48_9STRA</name>
<dbReference type="InterPro" id="IPR022644">
    <property type="entry name" value="De-COase2_N"/>
</dbReference>
<organism evidence="13 14">
    <name type="scientific">Cylindrotheca closterium</name>
    <dbReference type="NCBI Taxonomy" id="2856"/>
    <lineage>
        <taxon>Eukaryota</taxon>
        <taxon>Sar</taxon>
        <taxon>Stramenopiles</taxon>
        <taxon>Ochrophyta</taxon>
        <taxon>Bacillariophyta</taxon>
        <taxon>Bacillariophyceae</taxon>
        <taxon>Bacillariophycidae</taxon>
        <taxon>Bacillariales</taxon>
        <taxon>Bacillariaceae</taxon>
        <taxon>Cylindrotheca</taxon>
    </lineage>
</organism>
<comment type="similarity">
    <text evidence="2 10">Belongs to the Orn/Lys/Arg decarboxylase class-II family.</text>
</comment>
<keyword evidence="4" id="KW-0456">Lyase</keyword>
<evidence type="ECO:0000256" key="3">
    <source>
        <dbReference type="ARBA" id="ARBA00022898"/>
    </source>
</evidence>